<evidence type="ECO:0000313" key="3">
    <source>
        <dbReference type="Proteomes" id="UP001549098"/>
    </source>
</evidence>
<evidence type="ECO:0000313" key="2">
    <source>
        <dbReference type="EMBL" id="MET3548123.1"/>
    </source>
</evidence>
<dbReference type="PANTHER" id="PTHR37166">
    <property type="entry name" value="PROTEIN FLAG"/>
    <property type="match status" value="1"/>
</dbReference>
<feature type="region of interest" description="Disordered" evidence="1">
    <location>
        <begin position="1"/>
        <end position="35"/>
    </location>
</feature>
<dbReference type="PANTHER" id="PTHR37166:SF1">
    <property type="entry name" value="PROTEIN FLAG"/>
    <property type="match status" value="1"/>
</dbReference>
<evidence type="ECO:0000256" key="1">
    <source>
        <dbReference type="SAM" id="MobiDB-lite"/>
    </source>
</evidence>
<sequence length="116" mass="12734">MDNRISGSIPMGSIPPKVTSGDTSKAESAELGSTIKTGQLSADQELAVQQLEKAIRAVQGPEKSYEIKIHKETHTFVVKIFNKDTGDLIREIPQEKLLDVATRMMELNGIIVDKRA</sequence>
<dbReference type="RefSeq" id="WP_354500314.1">
    <property type="nucleotide sequence ID" value="NZ_JBEPLV010000005.1"/>
</dbReference>
<dbReference type="InterPro" id="IPR035924">
    <property type="entry name" value="FlaG-like_sf"/>
</dbReference>
<dbReference type="InterPro" id="IPR005186">
    <property type="entry name" value="FlaG"/>
</dbReference>
<dbReference type="Proteomes" id="UP001549098">
    <property type="component" value="Unassembled WGS sequence"/>
</dbReference>
<reference evidence="2 3" key="1">
    <citation type="submission" date="2024-06" db="EMBL/GenBank/DDBJ databases">
        <title>Genomic Encyclopedia of Type Strains, Phase IV (KMG-IV): sequencing the most valuable type-strain genomes for metagenomic binning, comparative biology and taxonomic classification.</title>
        <authorList>
            <person name="Goeker M."/>
        </authorList>
    </citation>
    <scope>NUCLEOTIDE SEQUENCE [LARGE SCALE GENOMIC DNA]</scope>
    <source>
        <strain evidence="2 3">DSM 17253</strain>
    </source>
</reference>
<proteinExistence type="predicted"/>
<keyword evidence="2" id="KW-0966">Cell projection</keyword>
<keyword evidence="2" id="KW-0969">Cilium</keyword>
<protein>
    <submittedName>
        <fullName evidence="2">Flagellar protein FlaG</fullName>
    </submittedName>
</protein>
<dbReference type="SUPFAM" id="SSF160214">
    <property type="entry name" value="FlaG-like"/>
    <property type="match status" value="1"/>
</dbReference>
<dbReference type="EMBL" id="JBEPLV010000005">
    <property type="protein sequence ID" value="MET3548123.1"/>
    <property type="molecule type" value="Genomic_DNA"/>
</dbReference>
<accession>A0ABV2F8M0</accession>
<keyword evidence="2" id="KW-0282">Flagellum</keyword>
<name>A0ABV2F8M0_9BACL</name>
<gene>
    <name evidence="2" type="ORF">ABID47_004751</name>
</gene>
<comment type="caution">
    <text evidence="2">The sequence shown here is derived from an EMBL/GenBank/DDBJ whole genome shotgun (WGS) entry which is preliminary data.</text>
</comment>
<keyword evidence="3" id="KW-1185">Reference proteome</keyword>
<dbReference type="Gene3D" id="3.30.160.170">
    <property type="entry name" value="FlaG-like"/>
    <property type="match status" value="1"/>
</dbReference>
<dbReference type="Pfam" id="PF03646">
    <property type="entry name" value="FlaG"/>
    <property type="match status" value="1"/>
</dbReference>
<organism evidence="2 3">
    <name type="scientific">Paenibacillus favisporus</name>
    <dbReference type="NCBI Taxonomy" id="221028"/>
    <lineage>
        <taxon>Bacteria</taxon>
        <taxon>Bacillati</taxon>
        <taxon>Bacillota</taxon>
        <taxon>Bacilli</taxon>
        <taxon>Bacillales</taxon>
        <taxon>Paenibacillaceae</taxon>
        <taxon>Paenibacillus</taxon>
    </lineage>
</organism>